<evidence type="ECO:0000256" key="1">
    <source>
        <dbReference type="SAM" id="SignalP"/>
    </source>
</evidence>
<dbReference type="EnsemblPlants" id="Kaladp0018s0070.1.v1.1">
    <property type="protein sequence ID" value="Kaladp0018s0070.1.v1.1"/>
    <property type="gene ID" value="Kaladp0018s0070.v1.1"/>
</dbReference>
<dbReference type="CDD" id="cd08588">
    <property type="entry name" value="PI-PLCc_At5g67130_like"/>
    <property type="match status" value="1"/>
</dbReference>
<dbReference type="PANTHER" id="PTHR13593:SF134">
    <property type="entry name" value="F14J22.5 PROTEIN"/>
    <property type="match status" value="1"/>
</dbReference>
<dbReference type="OMA" id="ENWPTIA"/>
<evidence type="ECO:0000313" key="2">
    <source>
        <dbReference type="EnsemblPlants" id="Kaladp0018s0070.1.v1.1"/>
    </source>
</evidence>
<keyword evidence="1" id="KW-0732">Signal</keyword>
<dbReference type="GO" id="GO:0008081">
    <property type="term" value="F:phosphoric diester hydrolase activity"/>
    <property type="evidence" value="ECO:0007669"/>
    <property type="project" value="InterPro"/>
</dbReference>
<protein>
    <submittedName>
        <fullName evidence="2">Uncharacterized protein</fullName>
    </submittedName>
</protein>
<organism evidence="2 3">
    <name type="scientific">Kalanchoe fedtschenkoi</name>
    <name type="common">Lavender scallops</name>
    <name type="synonym">South American air plant</name>
    <dbReference type="NCBI Taxonomy" id="63787"/>
    <lineage>
        <taxon>Eukaryota</taxon>
        <taxon>Viridiplantae</taxon>
        <taxon>Streptophyta</taxon>
        <taxon>Embryophyta</taxon>
        <taxon>Tracheophyta</taxon>
        <taxon>Spermatophyta</taxon>
        <taxon>Magnoliopsida</taxon>
        <taxon>eudicotyledons</taxon>
        <taxon>Gunneridae</taxon>
        <taxon>Pentapetalae</taxon>
        <taxon>Saxifragales</taxon>
        <taxon>Crassulaceae</taxon>
        <taxon>Kalanchoe</taxon>
    </lineage>
</organism>
<dbReference type="Proteomes" id="UP000594263">
    <property type="component" value="Unplaced"/>
</dbReference>
<dbReference type="PROSITE" id="PS50007">
    <property type="entry name" value="PIPLC_X_DOMAIN"/>
    <property type="match status" value="1"/>
</dbReference>
<dbReference type="SUPFAM" id="SSF51695">
    <property type="entry name" value="PLC-like phosphodiesterases"/>
    <property type="match status" value="1"/>
</dbReference>
<proteinExistence type="predicted"/>
<dbReference type="GO" id="GO:0006629">
    <property type="term" value="P:lipid metabolic process"/>
    <property type="evidence" value="ECO:0007669"/>
    <property type="project" value="InterPro"/>
</dbReference>
<dbReference type="PANTHER" id="PTHR13593">
    <property type="match status" value="1"/>
</dbReference>
<dbReference type="Gene3D" id="3.20.20.190">
    <property type="entry name" value="Phosphatidylinositol (PI) phosphodiesterase"/>
    <property type="match status" value="1"/>
</dbReference>
<dbReference type="Gramene" id="Kaladp0018s0070.1.v1.1">
    <property type="protein sequence ID" value="Kaladp0018s0070.1.v1.1"/>
    <property type="gene ID" value="Kaladp0018s0070.v1.1"/>
</dbReference>
<reference evidence="2" key="1">
    <citation type="submission" date="2021-01" db="UniProtKB">
        <authorList>
            <consortium name="EnsemblPlants"/>
        </authorList>
    </citation>
    <scope>IDENTIFICATION</scope>
</reference>
<keyword evidence="3" id="KW-1185">Reference proteome</keyword>
<dbReference type="Pfam" id="PF26178">
    <property type="entry name" value="PI-PLC_cat"/>
    <property type="match status" value="1"/>
</dbReference>
<sequence length="344" mass="37808">MPVAMLRSGFTGALLVSALLLYFGLSSAKVVGDSCIGSNSCGSDGGLHCDMCIANGSWRPRCTRTEPLNPTANVKSLPFNRYSWLTTHNSFARLGDRTVAPANQEDSITDQLNHGVRGLMLDMYDFKNDIWLCHSFNSQCFDFTAFSPAIDVLREIQAFLESNPTEIITIFIEDYVSTPNGLTNLFNAAGLKKFWFPVSRMPQNGGDWPTVDDMIKQNQRLLVFTSKSAKEASEGIAYNWKYAVENQYGDGGMVDGSCPKRGESASMDDKSRSLVIMNHFPNDPNILQACKHNSDPLINMVNTCQQADGQRWPNFIAVDFYKKSDGGGAPAAVDLANSHLAQGN</sequence>
<dbReference type="InterPro" id="IPR017946">
    <property type="entry name" value="PLC-like_Pdiesterase_TIM-brl"/>
</dbReference>
<feature type="chain" id="PRO_5029737103" evidence="1">
    <location>
        <begin position="29"/>
        <end position="344"/>
    </location>
</feature>
<dbReference type="InterPro" id="IPR051057">
    <property type="entry name" value="PI-PLC_domain"/>
</dbReference>
<evidence type="ECO:0000313" key="3">
    <source>
        <dbReference type="Proteomes" id="UP000594263"/>
    </source>
</evidence>
<name>A0A7N0T195_KALFE</name>
<dbReference type="AlphaFoldDB" id="A0A7N0T195"/>
<feature type="signal peptide" evidence="1">
    <location>
        <begin position="1"/>
        <end position="28"/>
    </location>
</feature>
<accession>A0A7N0T195</accession>